<evidence type="ECO:0000256" key="4">
    <source>
        <dbReference type="ARBA" id="ARBA00023172"/>
    </source>
</evidence>
<keyword evidence="3" id="KW-0238">DNA-binding</keyword>
<dbReference type="InterPro" id="IPR004107">
    <property type="entry name" value="Integrase_SAM-like_N"/>
</dbReference>
<name>A0A8S5N5Y0_9CAUD</name>
<protein>
    <submittedName>
        <fullName evidence="6">Integrase</fullName>
    </submittedName>
</protein>
<dbReference type="InterPro" id="IPR013762">
    <property type="entry name" value="Integrase-like_cat_sf"/>
</dbReference>
<proteinExistence type="inferred from homology"/>
<evidence type="ECO:0000313" key="6">
    <source>
        <dbReference type="EMBL" id="DAD89712.1"/>
    </source>
</evidence>
<organism evidence="6">
    <name type="scientific">Siphoviridae sp. ctWDo30</name>
    <dbReference type="NCBI Taxonomy" id="2826360"/>
    <lineage>
        <taxon>Viruses</taxon>
        <taxon>Duplodnaviria</taxon>
        <taxon>Heunggongvirae</taxon>
        <taxon>Uroviricota</taxon>
        <taxon>Caudoviricetes</taxon>
    </lineage>
</organism>
<comment type="similarity">
    <text evidence="1">Belongs to the 'phage' integrase family.</text>
</comment>
<dbReference type="GO" id="GO:0003677">
    <property type="term" value="F:DNA binding"/>
    <property type="evidence" value="ECO:0007669"/>
    <property type="project" value="UniProtKB-KW"/>
</dbReference>
<dbReference type="CDD" id="cd01189">
    <property type="entry name" value="INT_ICEBs1_C_like"/>
    <property type="match status" value="1"/>
</dbReference>
<evidence type="ECO:0000256" key="1">
    <source>
        <dbReference type="ARBA" id="ARBA00008857"/>
    </source>
</evidence>
<dbReference type="Pfam" id="PF00589">
    <property type="entry name" value="Phage_integrase"/>
    <property type="match status" value="1"/>
</dbReference>
<dbReference type="PROSITE" id="PS51898">
    <property type="entry name" value="TYR_RECOMBINASE"/>
    <property type="match status" value="1"/>
</dbReference>
<dbReference type="EMBL" id="BK015068">
    <property type="protein sequence ID" value="DAD89712.1"/>
    <property type="molecule type" value="Genomic_DNA"/>
</dbReference>
<keyword evidence="4" id="KW-0233">DNA recombination</keyword>
<dbReference type="Gene3D" id="1.10.150.130">
    <property type="match status" value="1"/>
</dbReference>
<reference evidence="6" key="1">
    <citation type="journal article" date="2021" name="Proc. Natl. Acad. Sci. U.S.A.">
        <title>A Catalog of Tens of Thousands of Viruses from Human Metagenomes Reveals Hidden Associations with Chronic Diseases.</title>
        <authorList>
            <person name="Tisza M.J."/>
            <person name="Buck C.B."/>
        </authorList>
    </citation>
    <scope>NUCLEOTIDE SEQUENCE</scope>
    <source>
        <strain evidence="6">CtWDo30</strain>
    </source>
</reference>
<dbReference type="Pfam" id="PF14659">
    <property type="entry name" value="Phage_int_SAM_3"/>
    <property type="match status" value="1"/>
</dbReference>
<evidence type="ECO:0000256" key="3">
    <source>
        <dbReference type="ARBA" id="ARBA00023125"/>
    </source>
</evidence>
<dbReference type="InterPro" id="IPR002104">
    <property type="entry name" value="Integrase_catalytic"/>
</dbReference>
<feature type="domain" description="Tyr recombinase" evidence="5">
    <location>
        <begin position="183"/>
        <end position="362"/>
    </location>
</feature>
<sequence length="383" mass="43701">MPTGKKLPSGSWRCQVFSHCEPQYDKSGHPVIDPKTGKQKQKRIYESFTSNDPTRNGKKEVEFAAAEFALQKKTRKRPANMSLSEAIDKYINSSDAVLSPTTIEGYNVIKKHAFKTIMDIKIKDITKDLLQQAVNEEAKRPKTRGKKGQATTISPKTVKNEYGLITAVLNMYCPSLDCTVRLPERPVVVKELLPPETILEAVKGDVIELPVLLAMWLSFSMSEVRGIKKSLSIKDGYITIQKVIVDVNNIPVEKLQAKTRSRVRKLKIPEYIQNLIDATDPNEDYLVPMSGAAIYNRFVRILKKNGLPHMSFHDLRHVNASVMALLRVPDKYAQERGGWKTDQVMKKVYVQTFSENREEVDQLIDSFFERKMQHEMQHEKNNP</sequence>
<dbReference type="InterPro" id="IPR010998">
    <property type="entry name" value="Integrase_recombinase_N"/>
</dbReference>
<dbReference type="GO" id="GO:0015074">
    <property type="term" value="P:DNA integration"/>
    <property type="evidence" value="ECO:0007669"/>
    <property type="project" value="InterPro"/>
</dbReference>
<keyword evidence="2" id="KW-0229">DNA integration</keyword>
<dbReference type="Gene3D" id="1.10.443.10">
    <property type="entry name" value="Intergrase catalytic core"/>
    <property type="match status" value="1"/>
</dbReference>
<evidence type="ECO:0000256" key="2">
    <source>
        <dbReference type="ARBA" id="ARBA00022908"/>
    </source>
</evidence>
<evidence type="ECO:0000259" key="5">
    <source>
        <dbReference type="PROSITE" id="PS51898"/>
    </source>
</evidence>
<dbReference type="GO" id="GO:0006310">
    <property type="term" value="P:DNA recombination"/>
    <property type="evidence" value="ECO:0007669"/>
    <property type="project" value="UniProtKB-KW"/>
</dbReference>
<dbReference type="SUPFAM" id="SSF56349">
    <property type="entry name" value="DNA breaking-rejoining enzymes"/>
    <property type="match status" value="1"/>
</dbReference>
<accession>A0A8S5N5Y0</accession>
<dbReference type="InterPro" id="IPR011010">
    <property type="entry name" value="DNA_brk_join_enz"/>
</dbReference>